<gene>
    <name evidence="1" type="ORF">S01H1_29086</name>
</gene>
<dbReference type="AlphaFoldDB" id="X0T371"/>
<evidence type="ECO:0000313" key="1">
    <source>
        <dbReference type="EMBL" id="GAF87689.1"/>
    </source>
</evidence>
<name>X0T371_9ZZZZ</name>
<protein>
    <submittedName>
        <fullName evidence="1">Uncharacterized protein</fullName>
    </submittedName>
</protein>
<feature type="non-terminal residue" evidence="1">
    <location>
        <position position="1"/>
    </location>
</feature>
<organism evidence="1">
    <name type="scientific">marine sediment metagenome</name>
    <dbReference type="NCBI Taxonomy" id="412755"/>
    <lineage>
        <taxon>unclassified sequences</taxon>
        <taxon>metagenomes</taxon>
        <taxon>ecological metagenomes</taxon>
    </lineage>
</organism>
<proteinExistence type="predicted"/>
<sequence>GLNSPLPENSLGGGTSTINGVMYRKFFDAFNDPAKFGLFPHAALIFRRSDVIGGKKTAGIKIDDDDPSWLTKRPSEISALEVISEKHKVGMVLPGQSSSADIIVNSDEPIIREEDGEVLSDTKELWRSWKKKIGWIDSPFSKVVYGFWGKEEPVILKGLKLDVKTDFATIAFSSLTDEPIEKSKSILLTAVGRCENTGAKFNEQHTKILDFGRPPVLIEVIEAEIELKTEIPNLKVWVISDKGEASAPLKTEYKNGTLKFKIGSQPWYNPSTIYYLI</sequence>
<comment type="caution">
    <text evidence="1">The sequence shown here is derived from an EMBL/GenBank/DDBJ whole genome shotgun (WGS) entry which is preliminary data.</text>
</comment>
<feature type="non-terminal residue" evidence="1">
    <location>
        <position position="277"/>
    </location>
</feature>
<reference evidence="1" key="1">
    <citation type="journal article" date="2014" name="Front. Microbiol.">
        <title>High frequency of phylogenetically diverse reductive dehalogenase-homologous genes in deep subseafloor sedimentary metagenomes.</title>
        <authorList>
            <person name="Kawai M."/>
            <person name="Futagami T."/>
            <person name="Toyoda A."/>
            <person name="Takaki Y."/>
            <person name="Nishi S."/>
            <person name="Hori S."/>
            <person name="Arai W."/>
            <person name="Tsubouchi T."/>
            <person name="Morono Y."/>
            <person name="Uchiyama I."/>
            <person name="Ito T."/>
            <person name="Fujiyama A."/>
            <person name="Inagaki F."/>
            <person name="Takami H."/>
        </authorList>
    </citation>
    <scope>NUCLEOTIDE SEQUENCE</scope>
    <source>
        <strain evidence="1">Expedition CK06-06</strain>
    </source>
</reference>
<dbReference type="EMBL" id="BARS01017815">
    <property type="protein sequence ID" value="GAF87689.1"/>
    <property type="molecule type" value="Genomic_DNA"/>
</dbReference>
<accession>X0T371</accession>